<dbReference type="KEGG" id="hvg:123430193"/>
<dbReference type="EMBL" id="AK372964">
    <property type="protein sequence ID" value="BAK04161.1"/>
    <property type="molecule type" value="mRNA"/>
</dbReference>
<reference evidence="4" key="3">
    <citation type="submission" date="2020-10" db="EMBL/GenBank/DDBJ databases">
        <authorList>
            <person name="Scholz U."/>
            <person name="Mascher M."/>
            <person name="Fiebig A."/>
        </authorList>
    </citation>
    <scope>NUCLEOTIDE SEQUENCE [LARGE SCALE GENOMIC DNA]</scope>
    <source>
        <strain evidence="4">cv. Morex</strain>
    </source>
</reference>
<dbReference type="InterPro" id="IPR008265">
    <property type="entry name" value="Lipase_GDSL_AS"/>
</dbReference>
<dbReference type="RefSeq" id="XP_044970020.1">
    <property type="nucleotide sequence ID" value="XM_045114085.1"/>
</dbReference>
<dbReference type="Gramene" id="HORVU.MOREX.r2.2HG0133020.1">
    <property type="protein sequence ID" value="HORVU.MOREX.r2.2HG0133020.1"/>
    <property type="gene ID" value="HORVU.MOREX.r2.2HG0133020"/>
</dbReference>
<feature type="chain" id="PRO_5011206249" evidence="2">
    <location>
        <begin position="21"/>
        <end position="361"/>
    </location>
</feature>
<dbReference type="PANTHER" id="PTHR45642">
    <property type="entry name" value="GDSL ESTERASE/LIPASE EXL3"/>
    <property type="match status" value="1"/>
</dbReference>
<dbReference type="GO" id="GO:0006629">
    <property type="term" value="P:lipid metabolic process"/>
    <property type="evidence" value="ECO:0007669"/>
    <property type="project" value="InterPro"/>
</dbReference>
<protein>
    <submittedName>
        <fullName evidence="3">Predicted protein</fullName>
    </submittedName>
</protein>
<dbReference type="EnsemblPlants" id="HORVU.MOREX.r3.2HG0161220.1">
    <property type="protein sequence ID" value="HORVU.MOREX.r3.2HG0161220.1"/>
    <property type="gene ID" value="HORVU.MOREX.r3.2HG0161220"/>
</dbReference>
<dbReference type="CDD" id="cd01837">
    <property type="entry name" value="SGNH_plant_lipase_like"/>
    <property type="match status" value="1"/>
</dbReference>
<sequence length="361" mass="39081">MYTMISALLVLAGVISGVRAAVPPPVPVPVPVPVGPPKGPTPPPAAAAGPIKYPALLAFGDSIIDTGNNNYIRTIVRANFPPYGRDFPGHKATGRFSDGRISVDFLAAALGVKENLPPYLRKDLTLDELKTGVSFASAGSGYDNATCRTMSALTMEQQLKMFLEYKAKVGTIPDKALYLMVWGSNDVIEHFTFGDPMSVEQYSDLMAQRAISFIQSLVSLGAKTIAVTGAPPVGCVPSQRILAGGIRRQCSPDRNQLALMFNNKVKQRMAALGPKLPGVKLIFIDLYAIFEDVIQRHEALGFKNAKDSCCGFVGLAVAVLCNFASPVCAEPDKYIFWDSYHPSTSAYKVIMDMVVEKYFKY</sequence>
<evidence type="ECO:0000256" key="1">
    <source>
        <dbReference type="ARBA" id="ARBA00008668"/>
    </source>
</evidence>
<evidence type="ECO:0000313" key="3">
    <source>
        <dbReference type="EMBL" id="BAK04161.1"/>
    </source>
</evidence>
<dbReference type="EMBL" id="AK374326">
    <property type="protein sequence ID" value="BAK05523.1"/>
    <property type="molecule type" value="mRNA"/>
</dbReference>
<feature type="signal peptide" evidence="2">
    <location>
        <begin position="1"/>
        <end position="20"/>
    </location>
</feature>
<dbReference type="InterPro" id="IPR001087">
    <property type="entry name" value="GDSL"/>
</dbReference>
<evidence type="ECO:0000313" key="5">
    <source>
        <dbReference type="Proteomes" id="UP000011116"/>
    </source>
</evidence>
<reference evidence="3" key="1">
    <citation type="journal article" date="2011" name="Plant Physiol.">
        <title>Comprehensive sequence analysis of 24,783 barley full-length cDNAs derived from 12 clone libraries.</title>
        <authorList>
            <person name="Matsumoto T."/>
            <person name="Tanaka T."/>
            <person name="Sakai H."/>
            <person name="Amano N."/>
            <person name="Kanamori H."/>
            <person name="Kurita K."/>
            <person name="Kikuta A."/>
            <person name="Kamiya K."/>
            <person name="Yamamoto M."/>
            <person name="Ikawa H."/>
            <person name="Fujii N."/>
            <person name="Hori K."/>
            <person name="Itoh T."/>
            <person name="Sato K."/>
        </authorList>
    </citation>
    <scope>NUCLEOTIDE SEQUENCE</scope>
    <source>
        <tissue evidence="3">Flower</tissue>
    </source>
</reference>
<dbReference type="PANTHER" id="PTHR45642:SF47">
    <property type="match status" value="1"/>
</dbReference>
<dbReference type="Gramene" id="HORVU.MOREX.r3.2HG0161220.1">
    <property type="protein sequence ID" value="HORVU.MOREX.r3.2HG0161220.1"/>
    <property type="gene ID" value="HORVU.MOREX.r3.2HG0161220"/>
</dbReference>
<dbReference type="Gene3D" id="3.40.50.1110">
    <property type="entry name" value="SGNH hydrolase"/>
    <property type="match status" value="1"/>
</dbReference>
<dbReference type="HOGENOM" id="CLU_015101_0_1_1"/>
<dbReference type="AlphaFoldDB" id="F2E9Y9"/>
<evidence type="ECO:0000313" key="4">
    <source>
        <dbReference type="EnsemblPlants" id="HORVU.MOREX.r3.2HG0161220.1"/>
    </source>
</evidence>
<dbReference type="SMR" id="F2E9Y9"/>
<dbReference type="SUPFAM" id="SSF52266">
    <property type="entry name" value="SGNH hydrolase"/>
    <property type="match status" value="1"/>
</dbReference>
<dbReference type="InterPro" id="IPR036514">
    <property type="entry name" value="SGNH_hydro_sf"/>
</dbReference>
<reference evidence="4" key="4">
    <citation type="submission" date="2022-01" db="UniProtKB">
        <authorList>
            <consortium name="EnsemblPlants"/>
        </authorList>
    </citation>
    <scope>IDENTIFICATION</scope>
    <source>
        <strain evidence="4">subsp. vulgare</strain>
    </source>
</reference>
<dbReference type="Pfam" id="PF00657">
    <property type="entry name" value="Lipase_GDSL"/>
    <property type="match status" value="1"/>
</dbReference>
<keyword evidence="5" id="KW-1185">Reference proteome</keyword>
<comment type="similarity">
    <text evidence="1">Belongs to the 'GDSL' lipolytic enzyme family.</text>
</comment>
<organism evidence="3">
    <name type="scientific">Hordeum vulgare subsp. vulgare</name>
    <name type="common">Domesticated barley</name>
    <dbReference type="NCBI Taxonomy" id="112509"/>
    <lineage>
        <taxon>Eukaryota</taxon>
        <taxon>Viridiplantae</taxon>
        <taxon>Streptophyta</taxon>
        <taxon>Embryophyta</taxon>
        <taxon>Tracheophyta</taxon>
        <taxon>Spermatophyta</taxon>
        <taxon>Magnoliopsida</taxon>
        <taxon>Liliopsida</taxon>
        <taxon>Poales</taxon>
        <taxon>Poaceae</taxon>
        <taxon>BOP clade</taxon>
        <taxon>Pooideae</taxon>
        <taxon>Triticodae</taxon>
        <taxon>Triticeae</taxon>
        <taxon>Hordeinae</taxon>
        <taxon>Hordeum</taxon>
    </lineage>
</organism>
<evidence type="ECO:0000256" key="2">
    <source>
        <dbReference type="SAM" id="SignalP"/>
    </source>
</evidence>
<name>F2E9Y9_HORVV</name>
<dbReference type="OrthoDB" id="1600564at2759"/>
<dbReference type="PROSITE" id="PS01098">
    <property type="entry name" value="LIPASE_GDSL_SER"/>
    <property type="match status" value="1"/>
</dbReference>
<reference evidence="5" key="2">
    <citation type="journal article" date="2012" name="Nature">
        <title>A physical, genetic and functional sequence assembly of the barley genome.</title>
        <authorList>
            <consortium name="The International Barley Genome Sequencing Consortium"/>
            <person name="Mayer K.F."/>
            <person name="Waugh R."/>
            <person name="Brown J.W."/>
            <person name="Schulman A."/>
            <person name="Langridge P."/>
            <person name="Platzer M."/>
            <person name="Fincher G.B."/>
            <person name="Muehlbauer G.J."/>
            <person name="Sato K."/>
            <person name="Close T.J."/>
            <person name="Wise R.P."/>
            <person name="Stein N."/>
        </authorList>
    </citation>
    <scope>NUCLEOTIDE SEQUENCE [LARGE SCALE GENOMIC DNA]</scope>
    <source>
        <strain evidence="5">cv. Morex</strain>
    </source>
</reference>
<dbReference type="Proteomes" id="UP000011116">
    <property type="component" value="Chromosome 2H"/>
</dbReference>
<dbReference type="InterPro" id="IPR035669">
    <property type="entry name" value="SGNH_plant_lipase-like"/>
</dbReference>
<keyword evidence="2" id="KW-0732">Signal</keyword>
<gene>
    <name evidence="4" type="primary">LOC123430193</name>
</gene>
<dbReference type="EMBL" id="AK373028">
    <property type="protein sequence ID" value="BAK04225.1"/>
    <property type="molecule type" value="mRNA"/>
</dbReference>
<dbReference type="InterPro" id="IPR050592">
    <property type="entry name" value="GDSL_lipolytic_enzyme"/>
</dbReference>
<dbReference type="GO" id="GO:0016298">
    <property type="term" value="F:lipase activity"/>
    <property type="evidence" value="ECO:0007669"/>
    <property type="project" value="InterPro"/>
</dbReference>
<dbReference type="GeneID" id="123430193"/>
<accession>F2E9Y9</accession>
<proteinExistence type="evidence at transcript level"/>